<feature type="non-terminal residue" evidence="1">
    <location>
        <position position="114"/>
    </location>
</feature>
<evidence type="ECO:0000313" key="1">
    <source>
        <dbReference type="EMBL" id="CAG8817239.1"/>
    </source>
</evidence>
<sequence length="114" mass="13041">PVRKAQLFNSIVKDCRYIEKIKPSVWYEDEGIVLADLIPSFLVQALVDQKRLNSATFEDIHRNCDLCDKKNFNYTICELNSDAINALAHLEYSYGAYNINDGTNPIELLSDLIK</sequence>
<reference evidence="1" key="1">
    <citation type="submission" date="2021-06" db="EMBL/GenBank/DDBJ databases">
        <authorList>
            <person name="Kallberg Y."/>
            <person name="Tangrot J."/>
            <person name="Rosling A."/>
        </authorList>
    </citation>
    <scope>NUCLEOTIDE SEQUENCE</scope>
    <source>
        <strain evidence="1">MA461A</strain>
    </source>
</reference>
<protein>
    <submittedName>
        <fullName evidence="1">5282_t:CDS:1</fullName>
    </submittedName>
</protein>
<accession>A0ACA9RYD9</accession>
<proteinExistence type="predicted"/>
<feature type="non-terminal residue" evidence="1">
    <location>
        <position position="1"/>
    </location>
</feature>
<evidence type="ECO:0000313" key="2">
    <source>
        <dbReference type="Proteomes" id="UP000789920"/>
    </source>
</evidence>
<dbReference type="Proteomes" id="UP000789920">
    <property type="component" value="Unassembled WGS sequence"/>
</dbReference>
<organism evidence="1 2">
    <name type="scientific">Racocetra persica</name>
    <dbReference type="NCBI Taxonomy" id="160502"/>
    <lineage>
        <taxon>Eukaryota</taxon>
        <taxon>Fungi</taxon>
        <taxon>Fungi incertae sedis</taxon>
        <taxon>Mucoromycota</taxon>
        <taxon>Glomeromycotina</taxon>
        <taxon>Glomeromycetes</taxon>
        <taxon>Diversisporales</taxon>
        <taxon>Gigasporaceae</taxon>
        <taxon>Racocetra</taxon>
    </lineage>
</organism>
<keyword evidence="2" id="KW-1185">Reference proteome</keyword>
<dbReference type="EMBL" id="CAJVQC010079582">
    <property type="protein sequence ID" value="CAG8817239.1"/>
    <property type="molecule type" value="Genomic_DNA"/>
</dbReference>
<comment type="caution">
    <text evidence="1">The sequence shown here is derived from an EMBL/GenBank/DDBJ whole genome shotgun (WGS) entry which is preliminary data.</text>
</comment>
<gene>
    <name evidence="1" type="ORF">RPERSI_LOCUS24634</name>
</gene>
<name>A0ACA9RYD9_9GLOM</name>